<reference evidence="1" key="1">
    <citation type="journal article" date="2022" name="bioRxiv">
        <title>Sequencing and chromosome-scale assembly of the giantPleurodeles waltlgenome.</title>
        <authorList>
            <person name="Brown T."/>
            <person name="Elewa A."/>
            <person name="Iarovenko S."/>
            <person name="Subramanian E."/>
            <person name="Araus A.J."/>
            <person name="Petzold A."/>
            <person name="Susuki M."/>
            <person name="Suzuki K.-i.T."/>
            <person name="Hayashi T."/>
            <person name="Toyoda A."/>
            <person name="Oliveira C."/>
            <person name="Osipova E."/>
            <person name="Leigh N.D."/>
            <person name="Simon A."/>
            <person name="Yun M.H."/>
        </authorList>
    </citation>
    <scope>NUCLEOTIDE SEQUENCE</scope>
    <source>
        <strain evidence="1">20211129_DDA</strain>
        <tissue evidence="1">Liver</tissue>
    </source>
</reference>
<dbReference type="Proteomes" id="UP001066276">
    <property type="component" value="Chromosome 7"/>
</dbReference>
<dbReference type="AlphaFoldDB" id="A0AAV7PDS9"/>
<dbReference type="EMBL" id="JANPWB010000011">
    <property type="protein sequence ID" value="KAJ1126361.1"/>
    <property type="molecule type" value="Genomic_DNA"/>
</dbReference>
<protein>
    <submittedName>
        <fullName evidence="1">Uncharacterized protein</fullName>
    </submittedName>
</protein>
<accession>A0AAV7PDS9</accession>
<dbReference type="Gene3D" id="3.60.10.10">
    <property type="entry name" value="Endonuclease/exonuclease/phosphatase"/>
    <property type="match status" value="1"/>
</dbReference>
<proteinExistence type="predicted"/>
<gene>
    <name evidence="1" type="ORF">NDU88_004769</name>
</gene>
<comment type="caution">
    <text evidence="1">The sequence shown here is derived from an EMBL/GenBank/DDBJ whole genome shotgun (WGS) entry which is preliminary data.</text>
</comment>
<evidence type="ECO:0000313" key="2">
    <source>
        <dbReference type="Proteomes" id="UP001066276"/>
    </source>
</evidence>
<organism evidence="1 2">
    <name type="scientific">Pleurodeles waltl</name>
    <name type="common">Iberian ribbed newt</name>
    <dbReference type="NCBI Taxonomy" id="8319"/>
    <lineage>
        <taxon>Eukaryota</taxon>
        <taxon>Metazoa</taxon>
        <taxon>Chordata</taxon>
        <taxon>Craniata</taxon>
        <taxon>Vertebrata</taxon>
        <taxon>Euteleostomi</taxon>
        <taxon>Amphibia</taxon>
        <taxon>Batrachia</taxon>
        <taxon>Caudata</taxon>
        <taxon>Salamandroidea</taxon>
        <taxon>Salamandridae</taxon>
        <taxon>Pleurodelinae</taxon>
        <taxon>Pleurodeles</taxon>
    </lineage>
</organism>
<keyword evidence="2" id="KW-1185">Reference proteome</keyword>
<sequence>MLSCGTLRIINVYVPNIDVLKFLEPLMKAATNYLGTEMVAAGDLNCVLYGELDYEPPKADTKPGITEALREQKLQNAIESLTPSTPEVRMWVKDVAEWAVAEESHMHKHRRDANLADDLQAWAALLADLLEHPNARTP</sequence>
<name>A0AAV7PDS9_PLEWA</name>
<dbReference type="InterPro" id="IPR036691">
    <property type="entry name" value="Endo/exonu/phosph_ase_sf"/>
</dbReference>
<evidence type="ECO:0000313" key="1">
    <source>
        <dbReference type="EMBL" id="KAJ1126361.1"/>
    </source>
</evidence>